<proteinExistence type="predicted"/>
<evidence type="ECO:0000313" key="1">
    <source>
        <dbReference type="EMBL" id="PMD62127.1"/>
    </source>
</evidence>
<name>A0A2J6TGH9_9HELO</name>
<accession>A0A2J6TGH9</accession>
<dbReference type="Proteomes" id="UP000235371">
    <property type="component" value="Unassembled WGS sequence"/>
</dbReference>
<dbReference type="AlphaFoldDB" id="A0A2J6TGH9"/>
<dbReference type="RefSeq" id="XP_024739031.1">
    <property type="nucleotide sequence ID" value="XM_024882883.1"/>
</dbReference>
<gene>
    <name evidence="1" type="ORF">K444DRAFT_628125</name>
</gene>
<dbReference type="EMBL" id="KZ613785">
    <property type="protein sequence ID" value="PMD62127.1"/>
    <property type="molecule type" value="Genomic_DNA"/>
</dbReference>
<dbReference type="GeneID" id="36590960"/>
<organism evidence="1 2">
    <name type="scientific">Hyaloscypha bicolor E</name>
    <dbReference type="NCBI Taxonomy" id="1095630"/>
    <lineage>
        <taxon>Eukaryota</taxon>
        <taxon>Fungi</taxon>
        <taxon>Dikarya</taxon>
        <taxon>Ascomycota</taxon>
        <taxon>Pezizomycotina</taxon>
        <taxon>Leotiomycetes</taxon>
        <taxon>Helotiales</taxon>
        <taxon>Hyaloscyphaceae</taxon>
        <taxon>Hyaloscypha</taxon>
        <taxon>Hyaloscypha bicolor</taxon>
    </lineage>
</organism>
<dbReference type="InParanoid" id="A0A2J6TGH9"/>
<evidence type="ECO:0000313" key="2">
    <source>
        <dbReference type="Proteomes" id="UP000235371"/>
    </source>
</evidence>
<protein>
    <submittedName>
        <fullName evidence="1">Uncharacterized protein</fullName>
    </submittedName>
</protein>
<sequence>MLIMANEPLLADLHILDFSDGCCRRRVKNWDSGLSLGNSKFSEIPIVVDALQVTRKVVLERFLLGAKSQKDAVASFTRHGLTEEDLIRKSLLQIVAGCERRRSPEYPVSNGPIQQTGAKRWRCFEWDIRN</sequence>
<keyword evidence="2" id="KW-1185">Reference proteome</keyword>
<reference evidence="1 2" key="1">
    <citation type="submission" date="2016-04" db="EMBL/GenBank/DDBJ databases">
        <title>A degradative enzymes factory behind the ericoid mycorrhizal symbiosis.</title>
        <authorList>
            <consortium name="DOE Joint Genome Institute"/>
            <person name="Martino E."/>
            <person name="Morin E."/>
            <person name="Grelet G."/>
            <person name="Kuo A."/>
            <person name="Kohler A."/>
            <person name="Daghino S."/>
            <person name="Barry K."/>
            <person name="Choi C."/>
            <person name="Cichocki N."/>
            <person name="Clum A."/>
            <person name="Copeland A."/>
            <person name="Hainaut M."/>
            <person name="Haridas S."/>
            <person name="Labutti K."/>
            <person name="Lindquist E."/>
            <person name="Lipzen A."/>
            <person name="Khouja H.-R."/>
            <person name="Murat C."/>
            <person name="Ohm R."/>
            <person name="Olson A."/>
            <person name="Spatafora J."/>
            <person name="Veneault-Fourrey C."/>
            <person name="Henrissat B."/>
            <person name="Grigoriev I."/>
            <person name="Martin F."/>
            <person name="Perotto S."/>
        </authorList>
    </citation>
    <scope>NUCLEOTIDE SEQUENCE [LARGE SCALE GENOMIC DNA]</scope>
    <source>
        <strain evidence="1 2">E</strain>
    </source>
</reference>